<dbReference type="EMBL" id="JACAZE010000010">
    <property type="protein sequence ID" value="KAF7305673.1"/>
    <property type="molecule type" value="Genomic_DNA"/>
</dbReference>
<protein>
    <submittedName>
        <fullName evidence="8">Zn(2)-C6 fungal-type domain-containing protein</fullName>
    </submittedName>
</protein>
<dbReference type="Pfam" id="PF00172">
    <property type="entry name" value="Zn_clus"/>
    <property type="match status" value="1"/>
</dbReference>
<name>A0A8H6W8L4_MYCCL</name>
<dbReference type="SUPFAM" id="SSF57701">
    <property type="entry name" value="Zn2/Cys6 DNA-binding domain"/>
    <property type="match status" value="1"/>
</dbReference>
<feature type="compositionally biased region" description="Pro residues" evidence="6">
    <location>
        <begin position="92"/>
        <end position="103"/>
    </location>
</feature>
<dbReference type="PROSITE" id="PS50048">
    <property type="entry name" value="ZN2_CY6_FUNGAL_2"/>
    <property type="match status" value="1"/>
</dbReference>
<evidence type="ECO:0000313" key="9">
    <source>
        <dbReference type="Proteomes" id="UP000613580"/>
    </source>
</evidence>
<comment type="caution">
    <text evidence="8">The sequence shown here is derived from an EMBL/GenBank/DDBJ whole genome shotgun (WGS) entry which is preliminary data.</text>
</comment>
<dbReference type="GO" id="GO:0000976">
    <property type="term" value="F:transcription cis-regulatory region binding"/>
    <property type="evidence" value="ECO:0007669"/>
    <property type="project" value="TreeGrafter"/>
</dbReference>
<dbReference type="Gene3D" id="4.10.240.10">
    <property type="entry name" value="Zn(2)-C6 fungal-type DNA-binding domain"/>
    <property type="match status" value="1"/>
</dbReference>
<keyword evidence="2" id="KW-0805">Transcription regulation</keyword>
<comment type="subcellular location">
    <subcellularLocation>
        <location evidence="1">Nucleus</location>
    </subcellularLocation>
</comment>
<dbReference type="InterPro" id="IPR051089">
    <property type="entry name" value="prtT"/>
</dbReference>
<evidence type="ECO:0000256" key="3">
    <source>
        <dbReference type="ARBA" id="ARBA00023125"/>
    </source>
</evidence>
<dbReference type="OrthoDB" id="2260578at2759"/>
<evidence type="ECO:0000256" key="4">
    <source>
        <dbReference type="ARBA" id="ARBA00023163"/>
    </source>
</evidence>
<keyword evidence="9" id="KW-1185">Reference proteome</keyword>
<dbReference type="Proteomes" id="UP000613580">
    <property type="component" value="Unassembled WGS sequence"/>
</dbReference>
<dbReference type="CDD" id="cd00067">
    <property type="entry name" value="GAL4"/>
    <property type="match status" value="1"/>
</dbReference>
<evidence type="ECO:0000313" key="8">
    <source>
        <dbReference type="EMBL" id="KAF7305673.1"/>
    </source>
</evidence>
<keyword evidence="4" id="KW-0804">Transcription</keyword>
<organism evidence="8 9">
    <name type="scientific">Mycena chlorophos</name>
    <name type="common">Agaric fungus</name>
    <name type="synonym">Agaricus chlorophos</name>
    <dbReference type="NCBI Taxonomy" id="658473"/>
    <lineage>
        <taxon>Eukaryota</taxon>
        <taxon>Fungi</taxon>
        <taxon>Dikarya</taxon>
        <taxon>Basidiomycota</taxon>
        <taxon>Agaricomycotina</taxon>
        <taxon>Agaricomycetes</taxon>
        <taxon>Agaricomycetidae</taxon>
        <taxon>Agaricales</taxon>
        <taxon>Marasmiineae</taxon>
        <taxon>Mycenaceae</taxon>
        <taxon>Mycena</taxon>
    </lineage>
</organism>
<gene>
    <name evidence="8" type="ORF">HMN09_00821000</name>
</gene>
<keyword evidence="3" id="KW-0238">DNA-binding</keyword>
<keyword evidence="5" id="KW-0539">Nucleus</keyword>
<evidence type="ECO:0000256" key="1">
    <source>
        <dbReference type="ARBA" id="ARBA00004123"/>
    </source>
</evidence>
<evidence type="ECO:0000256" key="2">
    <source>
        <dbReference type="ARBA" id="ARBA00023015"/>
    </source>
</evidence>
<dbReference type="GO" id="GO:0000981">
    <property type="term" value="F:DNA-binding transcription factor activity, RNA polymerase II-specific"/>
    <property type="evidence" value="ECO:0007669"/>
    <property type="project" value="InterPro"/>
</dbReference>
<evidence type="ECO:0000256" key="5">
    <source>
        <dbReference type="ARBA" id="ARBA00023242"/>
    </source>
</evidence>
<dbReference type="SMART" id="SM00066">
    <property type="entry name" value="GAL4"/>
    <property type="match status" value="1"/>
</dbReference>
<dbReference type="InterPro" id="IPR001138">
    <property type="entry name" value="Zn2Cys6_DnaBD"/>
</dbReference>
<feature type="domain" description="Zn(2)-C6 fungal-type" evidence="7">
    <location>
        <begin position="26"/>
        <end position="58"/>
    </location>
</feature>
<dbReference type="InterPro" id="IPR036864">
    <property type="entry name" value="Zn2-C6_fun-type_DNA-bd_sf"/>
</dbReference>
<evidence type="ECO:0000259" key="7">
    <source>
        <dbReference type="PROSITE" id="PS50048"/>
    </source>
</evidence>
<dbReference type="PANTHER" id="PTHR31845">
    <property type="entry name" value="FINGER DOMAIN PROTEIN, PUTATIVE-RELATED"/>
    <property type="match status" value="1"/>
</dbReference>
<feature type="compositionally biased region" description="Low complexity" evidence="6">
    <location>
        <begin position="111"/>
        <end position="138"/>
    </location>
</feature>
<proteinExistence type="predicted"/>
<dbReference type="AlphaFoldDB" id="A0A8H6W8L4"/>
<dbReference type="PROSITE" id="PS00463">
    <property type="entry name" value="ZN2_CY6_FUNGAL_1"/>
    <property type="match status" value="1"/>
</dbReference>
<feature type="region of interest" description="Disordered" evidence="6">
    <location>
        <begin position="61"/>
        <end position="138"/>
    </location>
</feature>
<evidence type="ECO:0000256" key="6">
    <source>
        <dbReference type="SAM" id="MobiDB-lite"/>
    </source>
</evidence>
<dbReference type="GO" id="GO:0008270">
    <property type="term" value="F:zinc ion binding"/>
    <property type="evidence" value="ECO:0007669"/>
    <property type="project" value="InterPro"/>
</dbReference>
<dbReference type="PANTHER" id="PTHR31845:SF10">
    <property type="entry name" value="ZN(II)2CYS6 TRANSCRIPTION FACTOR (EUROFUNG)"/>
    <property type="match status" value="1"/>
</dbReference>
<dbReference type="GO" id="GO:0005634">
    <property type="term" value="C:nucleus"/>
    <property type="evidence" value="ECO:0007669"/>
    <property type="project" value="UniProtKB-SubCell"/>
</dbReference>
<reference evidence="8" key="1">
    <citation type="submission" date="2020-05" db="EMBL/GenBank/DDBJ databases">
        <title>Mycena genomes resolve the evolution of fungal bioluminescence.</title>
        <authorList>
            <person name="Tsai I.J."/>
        </authorList>
    </citation>
    <scope>NUCLEOTIDE SEQUENCE</scope>
    <source>
        <strain evidence="8">110903Hualien_Pintung</strain>
    </source>
</reference>
<accession>A0A8H6W8L4</accession>
<sequence>MNTPATLFSALPAAYDFDHPVRVSRACSNCRSSKTKCVTASEDQPCMRCCFSRIECVYEPTERQRQRQRRARASPSALASGARRERKQRAARPPPVVPSPPSPTSFDEELLSTGSHSSASSPGLGPRTPHLSTSPLSATSSSASLFETSWPASEAGRILPPEVPHIAVYNLDTQWLDYQQSPPSAAANHGLQALQPNALELGFEWPSALPESPCLPPPAGIAQSTRLGGVSYAHALGMLDVDLDGLPFELPPLESNKTFYANMSLPAYF</sequence>